<accession>X7FFW9</accession>
<comment type="caution">
    <text evidence="3">The sequence shown here is derived from an EMBL/GenBank/DDBJ whole genome shotgun (WGS) entry which is preliminary data.</text>
</comment>
<dbReference type="AlphaFoldDB" id="X7FFW9"/>
<sequence length="298" mass="33127">MSWQSRMVGFHLRFLLKPWLARLDDPGRFAGDVDALSLLLRRPPFLRRVSRPDGLTWISAGKTRRDAVILYFHGGAYVAGSPEGYAGPLGNLSRLSGIEVCAPRYRLATEAPFPAAYRDAVRAWRRLRRLGYRPENIVIGGDSAGGGLALALLSRLCCRGAPPRAAFAFSPWTDLALTGRSLYENREADVMLPVGRMEEVVELYLGDAPRRDPRASPLYGRFPGCPPILLQYGEDEILRDDSRRMADRLRGFGATVTEDALPDVPHVWQLMDGWLPEARASLERTAAFVQGSFEATSR</sequence>
<dbReference type="SUPFAM" id="SSF53474">
    <property type="entry name" value="alpha/beta-Hydrolases"/>
    <property type="match status" value="1"/>
</dbReference>
<dbReference type="Gene3D" id="3.40.50.1820">
    <property type="entry name" value="alpha/beta hydrolase"/>
    <property type="match status" value="1"/>
</dbReference>
<organism evidence="3 4">
    <name type="scientific">Roseivivax isoporae LMG 25204</name>
    <dbReference type="NCBI Taxonomy" id="1449351"/>
    <lineage>
        <taxon>Bacteria</taxon>
        <taxon>Pseudomonadati</taxon>
        <taxon>Pseudomonadota</taxon>
        <taxon>Alphaproteobacteria</taxon>
        <taxon>Rhodobacterales</taxon>
        <taxon>Roseobacteraceae</taxon>
        <taxon>Roseivivax</taxon>
    </lineage>
</organism>
<dbReference type="InterPro" id="IPR013094">
    <property type="entry name" value="AB_hydrolase_3"/>
</dbReference>
<dbReference type="PANTHER" id="PTHR48081">
    <property type="entry name" value="AB HYDROLASE SUPERFAMILY PROTEIN C4A8.06C"/>
    <property type="match status" value="1"/>
</dbReference>
<name>X7FFW9_9RHOB</name>
<evidence type="ECO:0000313" key="4">
    <source>
        <dbReference type="Proteomes" id="UP000023430"/>
    </source>
</evidence>
<evidence type="ECO:0000313" key="3">
    <source>
        <dbReference type="EMBL" id="ETX30951.1"/>
    </source>
</evidence>
<dbReference type="Pfam" id="PF07859">
    <property type="entry name" value="Abhydrolase_3"/>
    <property type="match status" value="1"/>
</dbReference>
<dbReference type="Proteomes" id="UP000023430">
    <property type="component" value="Unassembled WGS sequence"/>
</dbReference>
<gene>
    <name evidence="3" type="ORF">RISW2_00805</name>
</gene>
<dbReference type="eggNOG" id="COG0657">
    <property type="taxonomic scope" value="Bacteria"/>
</dbReference>
<evidence type="ECO:0000256" key="1">
    <source>
        <dbReference type="ARBA" id="ARBA00022801"/>
    </source>
</evidence>
<feature type="domain" description="Alpha/beta hydrolase fold-3" evidence="2">
    <location>
        <begin position="69"/>
        <end position="269"/>
    </location>
</feature>
<dbReference type="InterPro" id="IPR050300">
    <property type="entry name" value="GDXG_lipolytic_enzyme"/>
</dbReference>
<dbReference type="STRING" id="1449351.RISW2_00805"/>
<proteinExistence type="predicted"/>
<reference evidence="3 4" key="1">
    <citation type="submission" date="2014-01" db="EMBL/GenBank/DDBJ databases">
        <title>Roseivivax isoporae LMG 25204 Genome Sequencing.</title>
        <authorList>
            <person name="Lai Q."/>
            <person name="Li G."/>
            <person name="Shao Z."/>
        </authorList>
    </citation>
    <scope>NUCLEOTIDE SEQUENCE [LARGE SCALE GENOMIC DNA]</scope>
    <source>
        <strain evidence="3 4">LMG 25204</strain>
    </source>
</reference>
<keyword evidence="1" id="KW-0378">Hydrolase</keyword>
<dbReference type="RefSeq" id="WP_043765296.1">
    <property type="nucleotide sequence ID" value="NZ_JAME01000001.1"/>
</dbReference>
<dbReference type="OrthoDB" id="9806180at2"/>
<dbReference type="EMBL" id="JAME01000001">
    <property type="protein sequence ID" value="ETX30951.1"/>
    <property type="molecule type" value="Genomic_DNA"/>
</dbReference>
<dbReference type="GO" id="GO:0016787">
    <property type="term" value="F:hydrolase activity"/>
    <property type="evidence" value="ECO:0007669"/>
    <property type="project" value="UniProtKB-KW"/>
</dbReference>
<keyword evidence="4" id="KW-1185">Reference proteome</keyword>
<protein>
    <submittedName>
        <fullName evidence="3">Esterase</fullName>
    </submittedName>
</protein>
<dbReference type="InterPro" id="IPR029058">
    <property type="entry name" value="AB_hydrolase_fold"/>
</dbReference>
<evidence type="ECO:0000259" key="2">
    <source>
        <dbReference type="Pfam" id="PF07859"/>
    </source>
</evidence>
<dbReference type="PATRIC" id="fig|1449351.3.peg.164"/>
<dbReference type="PANTHER" id="PTHR48081:SF8">
    <property type="entry name" value="ALPHA_BETA HYDROLASE FOLD-3 DOMAIN-CONTAINING PROTEIN-RELATED"/>
    <property type="match status" value="1"/>
</dbReference>